<keyword evidence="3" id="KW-1185">Reference proteome</keyword>
<evidence type="ECO:0000313" key="3">
    <source>
        <dbReference type="Proteomes" id="UP001500630"/>
    </source>
</evidence>
<comment type="caution">
    <text evidence="2">The sequence shown here is derived from an EMBL/GenBank/DDBJ whole genome shotgun (WGS) entry which is preliminary data.</text>
</comment>
<evidence type="ECO:0000313" key="2">
    <source>
        <dbReference type="EMBL" id="GAA3622695.1"/>
    </source>
</evidence>
<reference evidence="3" key="1">
    <citation type="journal article" date="2019" name="Int. J. Syst. Evol. Microbiol.">
        <title>The Global Catalogue of Microorganisms (GCM) 10K type strain sequencing project: providing services to taxonomists for standard genome sequencing and annotation.</title>
        <authorList>
            <consortium name="The Broad Institute Genomics Platform"/>
            <consortium name="The Broad Institute Genome Sequencing Center for Infectious Disease"/>
            <person name="Wu L."/>
            <person name="Ma J."/>
        </authorList>
    </citation>
    <scope>NUCLEOTIDE SEQUENCE [LARGE SCALE GENOMIC DNA]</scope>
    <source>
        <strain evidence="3">JCM 17326</strain>
    </source>
</reference>
<dbReference type="Proteomes" id="UP001500630">
    <property type="component" value="Unassembled WGS sequence"/>
</dbReference>
<protein>
    <recommendedName>
        <fullName evidence="1">DUF6924 domain-containing protein</fullName>
    </recommendedName>
</protein>
<proteinExistence type="predicted"/>
<evidence type="ECO:0000259" key="1">
    <source>
        <dbReference type="Pfam" id="PF21962"/>
    </source>
</evidence>
<name>A0ABP6ZYI4_9ACTN</name>
<gene>
    <name evidence="2" type="ORF">GCM10022419_130470</name>
</gene>
<accession>A0ABP6ZYI4</accession>
<organism evidence="2 3">
    <name type="scientific">Nonomuraea rosea</name>
    <dbReference type="NCBI Taxonomy" id="638574"/>
    <lineage>
        <taxon>Bacteria</taxon>
        <taxon>Bacillati</taxon>
        <taxon>Actinomycetota</taxon>
        <taxon>Actinomycetes</taxon>
        <taxon>Streptosporangiales</taxon>
        <taxon>Streptosporangiaceae</taxon>
        <taxon>Nonomuraea</taxon>
    </lineage>
</organism>
<sequence>MDRDGPDVSHHVLELIGFGKPGHGLVVGVPVAREGGRVAEMTEPPPAERGSDVGLSLVVRIPPLSRTSREGERTMPAMIGHVTQERYDQLVEQQTRRNFSWATSPWKSSLRALPAVPRPHPSSQLTGDERTAVKRNVARVRATADWLEAAIASDDVSLDEGLARLLRGEQTMPPEMPLLLVDLGVERGRQMRVIATELYSIEANLSIGNMDFAEFANAMDGDGIFRGF</sequence>
<dbReference type="InterPro" id="IPR053832">
    <property type="entry name" value="DUF6924"/>
</dbReference>
<dbReference type="Pfam" id="PF21962">
    <property type="entry name" value="DUF6924"/>
    <property type="match status" value="1"/>
</dbReference>
<feature type="domain" description="DUF6924" evidence="1">
    <location>
        <begin position="162"/>
        <end position="228"/>
    </location>
</feature>
<dbReference type="EMBL" id="BAABDQ010000068">
    <property type="protein sequence ID" value="GAA3622695.1"/>
    <property type="molecule type" value="Genomic_DNA"/>
</dbReference>